<keyword evidence="2" id="KW-0963">Cytoplasm</keyword>
<protein>
    <submittedName>
        <fullName evidence="6">Ribosomal protein S18-alanine N-acetyltransferase</fullName>
        <ecNumber evidence="6">2.3.1.266</ecNumber>
    </submittedName>
</protein>
<dbReference type="Pfam" id="PF00583">
    <property type="entry name" value="Acetyltransf_1"/>
    <property type="match status" value="1"/>
</dbReference>
<dbReference type="InterPro" id="IPR050680">
    <property type="entry name" value="YpeA/RimI_acetyltransf"/>
</dbReference>
<organism evidence="6 7">
    <name type="scientific">Kroppenstedtia sanguinis</name>
    <dbReference type="NCBI Taxonomy" id="1380684"/>
    <lineage>
        <taxon>Bacteria</taxon>
        <taxon>Bacillati</taxon>
        <taxon>Bacillota</taxon>
        <taxon>Bacilli</taxon>
        <taxon>Bacillales</taxon>
        <taxon>Thermoactinomycetaceae</taxon>
        <taxon>Kroppenstedtia</taxon>
    </lineage>
</organism>
<comment type="caution">
    <text evidence="6">The sequence shown here is derived from an EMBL/GenBank/DDBJ whole genome shotgun (WGS) entry which is preliminary data.</text>
</comment>
<dbReference type="InterPro" id="IPR000182">
    <property type="entry name" value="GNAT_dom"/>
</dbReference>
<dbReference type="PROSITE" id="PS51186">
    <property type="entry name" value="GNAT"/>
    <property type="match status" value="1"/>
</dbReference>
<reference evidence="7" key="1">
    <citation type="journal article" date="2019" name="Int. J. Syst. Evol. Microbiol.">
        <title>The Global Catalogue of Microorganisms (GCM) 10K type strain sequencing project: providing services to taxonomists for standard genome sequencing and annotation.</title>
        <authorList>
            <consortium name="The Broad Institute Genomics Platform"/>
            <consortium name="The Broad Institute Genome Sequencing Center for Infectious Disease"/>
            <person name="Wu L."/>
            <person name="Ma J."/>
        </authorList>
    </citation>
    <scope>NUCLEOTIDE SEQUENCE [LARGE SCALE GENOMIC DNA]</scope>
    <source>
        <strain evidence="7">S1</strain>
    </source>
</reference>
<proteinExistence type="inferred from homology"/>
<dbReference type="InterPro" id="IPR006464">
    <property type="entry name" value="AcTrfase_RimI/Ard1"/>
</dbReference>
<keyword evidence="6" id="KW-0687">Ribonucleoprotein</keyword>
<feature type="domain" description="N-acetyltransferase" evidence="5">
    <location>
        <begin position="7"/>
        <end position="152"/>
    </location>
</feature>
<evidence type="ECO:0000256" key="4">
    <source>
        <dbReference type="ARBA" id="ARBA00023315"/>
    </source>
</evidence>
<gene>
    <name evidence="6" type="primary">rimI</name>
    <name evidence="6" type="ORF">ACFQ4Y_08930</name>
</gene>
<accession>A0ABW4CAR8</accession>
<dbReference type="Proteomes" id="UP001597282">
    <property type="component" value="Unassembled WGS sequence"/>
</dbReference>
<evidence type="ECO:0000256" key="1">
    <source>
        <dbReference type="ARBA" id="ARBA00005395"/>
    </source>
</evidence>
<dbReference type="NCBIfam" id="TIGR01575">
    <property type="entry name" value="rimI"/>
    <property type="match status" value="1"/>
</dbReference>
<dbReference type="RefSeq" id="WP_380164731.1">
    <property type="nucleotide sequence ID" value="NZ_JBHTNU010000007.1"/>
</dbReference>
<dbReference type="GO" id="GO:0008999">
    <property type="term" value="F:protein-N-terminal-alanine acetyltransferase activity"/>
    <property type="evidence" value="ECO:0007669"/>
    <property type="project" value="UniProtKB-EC"/>
</dbReference>
<keyword evidence="6" id="KW-0689">Ribosomal protein</keyword>
<dbReference type="PANTHER" id="PTHR43420">
    <property type="entry name" value="ACETYLTRANSFERASE"/>
    <property type="match status" value="1"/>
</dbReference>
<dbReference type="CDD" id="cd04301">
    <property type="entry name" value="NAT_SF"/>
    <property type="match status" value="1"/>
</dbReference>
<keyword evidence="7" id="KW-1185">Reference proteome</keyword>
<evidence type="ECO:0000313" key="6">
    <source>
        <dbReference type="EMBL" id="MFD1427059.1"/>
    </source>
</evidence>
<evidence type="ECO:0000313" key="7">
    <source>
        <dbReference type="Proteomes" id="UP001597282"/>
    </source>
</evidence>
<dbReference type="PANTHER" id="PTHR43420:SF44">
    <property type="entry name" value="ACETYLTRANSFERASE YPEA"/>
    <property type="match status" value="1"/>
</dbReference>
<name>A0ABW4CAR8_9BACL</name>
<dbReference type="Gene3D" id="3.40.630.30">
    <property type="match status" value="1"/>
</dbReference>
<keyword evidence="4 6" id="KW-0012">Acyltransferase</keyword>
<comment type="similarity">
    <text evidence="1">Belongs to the acetyltransferase family. RimI subfamily.</text>
</comment>
<dbReference type="GO" id="GO:0005840">
    <property type="term" value="C:ribosome"/>
    <property type="evidence" value="ECO:0007669"/>
    <property type="project" value="UniProtKB-KW"/>
</dbReference>
<keyword evidence="3 6" id="KW-0808">Transferase</keyword>
<dbReference type="EMBL" id="JBHTNU010000007">
    <property type="protein sequence ID" value="MFD1427059.1"/>
    <property type="molecule type" value="Genomic_DNA"/>
</dbReference>
<dbReference type="EC" id="2.3.1.266" evidence="6"/>
<dbReference type="SUPFAM" id="SSF55729">
    <property type="entry name" value="Acyl-CoA N-acyltransferases (Nat)"/>
    <property type="match status" value="1"/>
</dbReference>
<evidence type="ECO:0000256" key="3">
    <source>
        <dbReference type="ARBA" id="ARBA00022679"/>
    </source>
</evidence>
<dbReference type="InterPro" id="IPR016181">
    <property type="entry name" value="Acyl_CoA_acyltransferase"/>
</dbReference>
<evidence type="ECO:0000259" key="5">
    <source>
        <dbReference type="PROSITE" id="PS51186"/>
    </source>
</evidence>
<sequence>MKEHPDVNFQPMTRTDIPGVLAVEQASFSTPWTRQAFYNELVHNPFATYILAITEEKIIGYGGMWLILNEAHITNIAIHPDWRGQGIGEAMFDYLMSWAHLSGAEKMTLEVRVSNEIAQNLYRKKGFQATGIRPRYYTDNQEDALIMWAELGGEEDEEVLGAGN</sequence>
<evidence type="ECO:0000256" key="2">
    <source>
        <dbReference type="ARBA" id="ARBA00022490"/>
    </source>
</evidence>